<feature type="region of interest" description="Disordered" evidence="1">
    <location>
        <begin position="188"/>
        <end position="234"/>
    </location>
</feature>
<dbReference type="PANTHER" id="PTHR35282">
    <property type="entry name" value="F5D14.24 PROTEIN"/>
    <property type="match status" value="1"/>
</dbReference>
<proteinExistence type="predicted"/>
<evidence type="ECO:0000256" key="1">
    <source>
        <dbReference type="SAM" id="MobiDB-lite"/>
    </source>
</evidence>
<gene>
    <name evidence="2" type="ORF">HID58_067067</name>
</gene>
<dbReference type="Proteomes" id="UP000824890">
    <property type="component" value="Unassembled WGS sequence"/>
</dbReference>
<dbReference type="EMBL" id="JAGKQM010000015">
    <property type="protein sequence ID" value="KAH0879673.1"/>
    <property type="molecule type" value="Genomic_DNA"/>
</dbReference>
<evidence type="ECO:0000313" key="2">
    <source>
        <dbReference type="EMBL" id="KAH0879673.1"/>
    </source>
</evidence>
<sequence>MYEFRGIDVAGSNSHVKVSDAPVSICFTGHTSFVEVTEPTVNHPTEKFRLQMYDQLMALANTNVDLADIMGKVGFLNATSEIHFYFDNENGAGTSYLDSGKGLTSRPTKYGGVKKIKWMVLHFLLQVLPGIAGWAAGVQEPHDCDLPQCLEEIIGSTLTFQLNLPHFNFTAKHQSFTVSCILDHNQRPPQRNFEVHGGNDNPEDNMPGGRGDASDPRDNSVDGSSTGEGAPVEEDWCSAEKTHNDNDISQEQARESLIAISYTSPEEVEDSLTPSDVKPVVSTTNGVTKTNSEVAEKLRSELISISYDESPSPSPDVSPTLPNGV</sequence>
<protein>
    <submittedName>
        <fullName evidence="2">Uncharacterized protein</fullName>
    </submittedName>
</protein>
<reference evidence="2 3" key="1">
    <citation type="submission" date="2021-05" db="EMBL/GenBank/DDBJ databases">
        <title>Genome Assembly of Synthetic Allotetraploid Brassica napus Reveals Homoeologous Exchanges between Subgenomes.</title>
        <authorList>
            <person name="Davis J.T."/>
        </authorList>
    </citation>
    <scope>NUCLEOTIDE SEQUENCE [LARGE SCALE GENOMIC DNA]</scope>
    <source>
        <strain evidence="3">cv. Da-Ae</strain>
        <tissue evidence="2">Seedling</tissue>
    </source>
</reference>
<dbReference type="PANTHER" id="PTHR35282:SF2">
    <property type="entry name" value="F5D14.24 PROTEIN"/>
    <property type="match status" value="1"/>
</dbReference>
<dbReference type="Pfam" id="PF21737">
    <property type="entry name" value="DUF6865"/>
    <property type="match status" value="1"/>
</dbReference>
<dbReference type="InterPro" id="IPR049198">
    <property type="entry name" value="DUF6865"/>
</dbReference>
<accession>A0ABQ7ZHQ2</accession>
<organism evidence="2 3">
    <name type="scientific">Brassica napus</name>
    <name type="common">Rape</name>
    <dbReference type="NCBI Taxonomy" id="3708"/>
    <lineage>
        <taxon>Eukaryota</taxon>
        <taxon>Viridiplantae</taxon>
        <taxon>Streptophyta</taxon>
        <taxon>Embryophyta</taxon>
        <taxon>Tracheophyta</taxon>
        <taxon>Spermatophyta</taxon>
        <taxon>Magnoliopsida</taxon>
        <taxon>eudicotyledons</taxon>
        <taxon>Gunneridae</taxon>
        <taxon>Pentapetalae</taxon>
        <taxon>rosids</taxon>
        <taxon>malvids</taxon>
        <taxon>Brassicales</taxon>
        <taxon>Brassicaceae</taxon>
        <taxon>Brassiceae</taxon>
        <taxon>Brassica</taxon>
    </lineage>
</organism>
<name>A0ABQ7ZHQ2_BRANA</name>
<comment type="caution">
    <text evidence="2">The sequence shown here is derived from an EMBL/GenBank/DDBJ whole genome shotgun (WGS) entry which is preliminary data.</text>
</comment>
<feature type="region of interest" description="Disordered" evidence="1">
    <location>
        <begin position="264"/>
        <end position="284"/>
    </location>
</feature>
<feature type="region of interest" description="Disordered" evidence="1">
    <location>
        <begin position="305"/>
        <end position="325"/>
    </location>
</feature>
<evidence type="ECO:0000313" key="3">
    <source>
        <dbReference type="Proteomes" id="UP000824890"/>
    </source>
</evidence>
<keyword evidence="3" id="KW-1185">Reference proteome</keyword>